<sequence>MALARLAPLASLACLACLVLLAGCADEGSPPRVPGGDARQGLRLVTQYQCGACHAIPGVQGAAGRAGPALDTIGRLSYIAGRIPNQPANMQHWLRAPHALKPGTEMPPMGLTEQEARHVAAFLYTLR</sequence>
<dbReference type="InterPro" id="IPR009056">
    <property type="entry name" value="Cyt_c-like_dom"/>
</dbReference>
<dbReference type="InterPro" id="IPR036909">
    <property type="entry name" value="Cyt_c-like_dom_sf"/>
</dbReference>
<proteinExistence type="predicted"/>
<feature type="signal peptide" evidence="5">
    <location>
        <begin position="1"/>
        <end position="22"/>
    </location>
</feature>
<reference evidence="7 8" key="1">
    <citation type="submission" date="2021-07" db="EMBL/GenBank/DDBJ databases">
        <title>Characterization of Violacein-producing bacteria and related species.</title>
        <authorList>
            <person name="Wilson H.S."/>
            <person name="De Leon M.E."/>
        </authorList>
    </citation>
    <scope>NUCLEOTIDE SEQUENCE [LARGE SCALE GENOMIC DNA]</scope>
    <source>
        <strain evidence="7 8">HSC-2F05</strain>
    </source>
</reference>
<dbReference type="RefSeq" id="WP_225240103.1">
    <property type="nucleotide sequence ID" value="NZ_JAHYBX010000010.1"/>
</dbReference>
<dbReference type="Proteomes" id="UP001198602">
    <property type="component" value="Unassembled WGS sequence"/>
</dbReference>
<organism evidence="7 8">
    <name type="scientific">Massilia hydrophila</name>
    <dbReference type="NCBI Taxonomy" id="3044279"/>
    <lineage>
        <taxon>Bacteria</taxon>
        <taxon>Pseudomonadati</taxon>
        <taxon>Pseudomonadota</taxon>
        <taxon>Betaproteobacteria</taxon>
        <taxon>Burkholderiales</taxon>
        <taxon>Oxalobacteraceae</taxon>
        <taxon>Telluria group</taxon>
        <taxon>Massilia</taxon>
    </lineage>
</organism>
<dbReference type="SUPFAM" id="SSF46626">
    <property type="entry name" value="Cytochrome c"/>
    <property type="match status" value="1"/>
</dbReference>
<comment type="caution">
    <text evidence="7">The sequence shown here is derived from an EMBL/GenBank/DDBJ whole genome shotgun (WGS) entry which is preliminary data.</text>
</comment>
<keyword evidence="3 4" id="KW-0408">Iron</keyword>
<evidence type="ECO:0000256" key="3">
    <source>
        <dbReference type="ARBA" id="ARBA00023004"/>
    </source>
</evidence>
<name>A0ABS7YG46_9BURK</name>
<dbReference type="PROSITE" id="PS51007">
    <property type="entry name" value="CYTC"/>
    <property type="match status" value="1"/>
</dbReference>
<dbReference type="Gene3D" id="1.10.760.10">
    <property type="entry name" value="Cytochrome c-like domain"/>
    <property type="match status" value="1"/>
</dbReference>
<keyword evidence="5" id="KW-0732">Signal</keyword>
<evidence type="ECO:0000313" key="7">
    <source>
        <dbReference type="EMBL" id="MCA1857916.1"/>
    </source>
</evidence>
<protein>
    <submittedName>
        <fullName evidence="7">C-type cytochrome</fullName>
    </submittedName>
</protein>
<evidence type="ECO:0000256" key="5">
    <source>
        <dbReference type="SAM" id="SignalP"/>
    </source>
</evidence>
<evidence type="ECO:0000256" key="2">
    <source>
        <dbReference type="ARBA" id="ARBA00022723"/>
    </source>
</evidence>
<feature type="chain" id="PRO_5047409593" evidence="5">
    <location>
        <begin position="23"/>
        <end position="127"/>
    </location>
</feature>
<keyword evidence="2 4" id="KW-0479">Metal-binding</keyword>
<dbReference type="EMBL" id="JAHYBX010000010">
    <property type="protein sequence ID" value="MCA1857916.1"/>
    <property type="molecule type" value="Genomic_DNA"/>
</dbReference>
<dbReference type="PROSITE" id="PS51257">
    <property type="entry name" value="PROKAR_LIPOPROTEIN"/>
    <property type="match status" value="1"/>
</dbReference>
<keyword evidence="1 4" id="KW-0349">Heme</keyword>
<evidence type="ECO:0000256" key="4">
    <source>
        <dbReference type="PROSITE-ProRule" id="PRU00433"/>
    </source>
</evidence>
<dbReference type="Pfam" id="PF00034">
    <property type="entry name" value="Cytochrom_C"/>
    <property type="match status" value="1"/>
</dbReference>
<feature type="domain" description="Cytochrome c" evidence="6">
    <location>
        <begin position="36"/>
        <end position="127"/>
    </location>
</feature>
<accession>A0ABS7YG46</accession>
<evidence type="ECO:0000259" key="6">
    <source>
        <dbReference type="PROSITE" id="PS51007"/>
    </source>
</evidence>
<keyword evidence="8" id="KW-1185">Reference proteome</keyword>
<gene>
    <name evidence="7" type="ORF">LE190_18585</name>
</gene>
<evidence type="ECO:0000313" key="8">
    <source>
        <dbReference type="Proteomes" id="UP001198602"/>
    </source>
</evidence>
<evidence type="ECO:0000256" key="1">
    <source>
        <dbReference type="ARBA" id="ARBA00022617"/>
    </source>
</evidence>